<dbReference type="EMBL" id="MWMI01000001">
    <property type="protein sequence ID" value="RIB35552.1"/>
    <property type="molecule type" value="Genomic_DNA"/>
</dbReference>
<accession>A0A397WNQ8</accession>
<name>A0A397WNQ8_9ARCH</name>
<evidence type="ECO:0000313" key="1">
    <source>
        <dbReference type="EMBL" id="RIB35552.1"/>
    </source>
</evidence>
<sequence length="151" mass="17212">MRSFISFFLVLLFVIALIIFLFIILLQSTSQIPAIVSEEIKLMESGFLIKNVNSLLASKTMYVPYVYVPMIDLMIAVNFADIQHIKSNANLTINKTMEYYINKNLSFGYCTSEECYNCKIALTYPTKYGSFRMCQVDFSSITAVGTLCKEK</sequence>
<organism evidence="1 2">
    <name type="scientific">Candidatus Nanoclepta minutus</name>
    <dbReference type="NCBI Taxonomy" id="1940235"/>
    <lineage>
        <taxon>Archaea</taxon>
        <taxon>Nanobdellota</taxon>
        <taxon>Candidatus Nanoclepta</taxon>
    </lineage>
</organism>
<evidence type="ECO:0000313" key="2">
    <source>
        <dbReference type="Proteomes" id="UP000266622"/>
    </source>
</evidence>
<protein>
    <submittedName>
        <fullName evidence="1">Uncharacterized protein</fullName>
    </submittedName>
</protein>
<proteinExistence type="predicted"/>
<reference evidence="1 2" key="1">
    <citation type="journal article" date="2018" name="Syst. Appl. Microbiol.">
        <title>A new symbiotic nanoarchaeote (Candidatus Nanoclepta minutus) and its host (Zestosphaera tikiterensis gen. nov., sp. nov.) from a New Zealand hot spring.</title>
        <authorList>
            <person name="St John E."/>
            <person name="Liu Y."/>
            <person name="Podar M."/>
            <person name="Stott M.B."/>
            <person name="Meneghin J."/>
            <person name="Chen Z."/>
            <person name="Lagutin K."/>
            <person name="Mitchell K."/>
            <person name="Reysenbach A.L."/>
        </authorList>
    </citation>
    <scope>NUCLEOTIDE SEQUENCE [LARGE SCALE GENOMIC DNA]</scope>
    <source>
        <strain evidence="1">NZ3</strain>
    </source>
</reference>
<gene>
    <name evidence="1" type="ORF">BXU00_00380</name>
</gene>
<comment type="caution">
    <text evidence="1">The sequence shown here is derived from an EMBL/GenBank/DDBJ whole genome shotgun (WGS) entry which is preliminary data.</text>
</comment>
<dbReference type="AlphaFoldDB" id="A0A397WNQ8"/>
<dbReference type="Proteomes" id="UP000266622">
    <property type="component" value="Unassembled WGS sequence"/>
</dbReference>